<evidence type="ECO:0008006" key="4">
    <source>
        <dbReference type="Google" id="ProtNLM"/>
    </source>
</evidence>
<keyword evidence="3" id="KW-1185">Reference proteome</keyword>
<reference evidence="2" key="1">
    <citation type="submission" date="2022-08" db="UniProtKB">
        <authorList>
            <consortium name="EnsemblMetazoa"/>
        </authorList>
    </citation>
    <scope>IDENTIFICATION</scope>
    <source>
        <strain evidence="2">Israel</strain>
    </source>
</reference>
<feature type="region of interest" description="Disordered" evidence="1">
    <location>
        <begin position="329"/>
        <end position="348"/>
    </location>
</feature>
<evidence type="ECO:0000256" key="1">
    <source>
        <dbReference type="SAM" id="MobiDB-lite"/>
    </source>
</evidence>
<dbReference type="VEuPathDB" id="VectorBase:PPAPM1_006411"/>
<accession>A0A1B0GLT7</accession>
<protein>
    <recommendedName>
        <fullName evidence="4">CCHC-type domain-containing protein</fullName>
    </recommendedName>
</protein>
<dbReference type="VEuPathDB" id="VectorBase:PPAI000092"/>
<organism evidence="2 3">
    <name type="scientific">Phlebotomus papatasi</name>
    <name type="common">Sandfly</name>
    <dbReference type="NCBI Taxonomy" id="29031"/>
    <lineage>
        <taxon>Eukaryota</taxon>
        <taxon>Metazoa</taxon>
        <taxon>Ecdysozoa</taxon>
        <taxon>Arthropoda</taxon>
        <taxon>Hexapoda</taxon>
        <taxon>Insecta</taxon>
        <taxon>Pterygota</taxon>
        <taxon>Neoptera</taxon>
        <taxon>Endopterygota</taxon>
        <taxon>Diptera</taxon>
        <taxon>Nematocera</taxon>
        <taxon>Psychodoidea</taxon>
        <taxon>Psychodidae</taxon>
        <taxon>Phlebotomus</taxon>
        <taxon>Phlebotomus</taxon>
    </lineage>
</organism>
<dbReference type="Proteomes" id="UP000092462">
    <property type="component" value="Unassembled WGS sequence"/>
</dbReference>
<dbReference type="EMBL" id="AJVK01002030">
    <property type="status" value="NOT_ANNOTATED_CDS"/>
    <property type="molecule type" value="Genomic_DNA"/>
</dbReference>
<evidence type="ECO:0000313" key="2">
    <source>
        <dbReference type="EnsemblMetazoa" id="PPAI000092-PA"/>
    </source>
</evidence>
<evidence type="ECO:0000313" key="3">
    <source>
        <dbReference type="Proteomes" id="UP000092462"/>
    </source>
</evidence>
<sequence>VKRTSFGTVILRKLLKNLQIVRSRPKISFEVQELPLEAIQKMPSAASQVQQNGQEVERHGRRFLLMERADGNPSGMASVLPYNIKDTLDNFGQLKISLLRNHTVLIETQDSNQAKSVLGVTKVGTVAVKVSEHSKLNRSQGVIKCWNFCNCDPAELLQHLKEYNVVGLRQIKRHMTPAEEAKCIEQKKKPRRKNTGIFLVTFDTPDLPSKLNVGLGEVEVQRYIPKPLRCFRCQRLGHAVITCKEKAEQNLPQKKNKKPPKCINCSGNHMSWDKTCPVYLSEAAILKIKAEKNVPYCIAKTLFEESSKTPGKTATQDQVAPIDCKCNGDPEIPAVAPKTKKKKNKKSA</sequence>
<dbReference type="EnsemblMetazoa" id="PPAI000092-RA">
    <property type="protein sequence ID" value="PPAI000092-PA"/>
    <property type="gene ID" value="PPAI000092"/>
</dbReference>
<name>A0A1B0GLT7_PHLPP</name>
<feature type="compositionally biased region" description="Basic residues" evidence="1">
    <location>
        <begin position="338"/>
        <end position="348"/>
    </location>
</feature>
<dbReference type="AlphaFoldDB" id="A0A1B0GLT7"/>
<proteinExistence type="predicted"/>